<name>A0A1H9NV43_BUTFI</name>
<accession>A0A1H9NV43</accession>
<dbReference type="OrthoDB" id="9808602at2"/>
<organism evidence="4 5">
    <name type="scientific">Butyrivibrio fibrisolvens</name>
    <dbReference type="NCBI Taxonomy" id="831"/>
    <lineage>
        <taxon>Bacteria</taxon>
        <taxon>Bacillati</taxon>
        <taxon>Bacillota</taxon>
        <taxon>Clostridia</taxon>
        <taxon>Lachnospirales</taxon>
        <taxon>Lachnospiraceae</taxon>
        <taxon>Butyrivibrio</taxon>
    </lineage>
</organism>
<gene>
    <name evidence="4" type="ORF">SAMN04487884_10513</name>
</gene>
<dbReference type="Proteomes" id="UP000182584">
    <property type="component" value="Unassembled WGS sequence"/>
</dbReference>
<reference evidence="4 5" key="1">
    <citation type="submission" date="2016-10" db="EMBL/GenBank/DDBJ databases">
        <authorList>
            <person name="de Groot N.N."/>
        </authorList>
    </citation>
    <scope>NUCLEOTIDE SEQUENCE [LARGE SCALE GENOMIC DNA]</scope>
    <source>
        <strain evidence="4 5">AR40</strain>
    </source>
</reference>
<protein>
    <submittedName>
        <fullName evidence="4">Sugar transferase involved in LPS biosynthesis (Colanic, teichoic acid)</fullName>
    </submittedName>
</protein>
<dbReference type="Pfam" id="PF02397">
    <property type="entry name" value="Bac_transf"/>
    <property type="match status" value="1"/>
</dbReference>
<dbReference type="PANTHER" id="PTHR30576">
    <property type="entry name" value="COLANIC BIOSYNTHESIS UDP-GLUCOSE LIPID CARRIER TRANSFERASE"/>
    <property type="match status" value="1"/>
</dbReference>
<feature type="transmembrane region" description="Helical" evidence="2">
    <location>
        <begin position="69"/>
        <end position="94"/>
    </location>
</feature>
<evidence type="ECO:0000256" key="1">
    <source>
        <dbReference type="ARBA" id="ARBA00006464"/>
    </source>
</evidence>
<dbReference type="AlphaFoldDB" id="A0A1H9NV43"/>
<keyword evidence="2" id="KW-0472">Membrane</keyword>
<dbReference type="PANTHER" id="PTHR30576:SF10">
    <property type="entry name" value="SLL5057 PROTEIN"/>
    <property type="match status" value="1"/>
</dbReference>
<dbReference type="RefSeq" id="WP_081356960.1">
    <property type="nucleotide sequence ID" value="NZ_FOGJ01000005.1"/>
</dbReference>
<dbReference type="EMBL" id="FOGJ01000005">
    <property type="protein sequence ID" value="SER39213.1"/>
    <property type="molecule type" value="Genomic_DNA"/>
</dbReference>
<evidence type="ECO:0000256" key="2">
    <source>
        <dbReference type="SAM" id="Phobius"/>
    </source>
</evidence>
<sequence length="259" mass="29509">MKELLLNGSELTLKPEWSSLAPAGKPERYPHLEVVEVPAVHNADIIYPRRYVGLKLADKRIYSFVKRSLDIVLSTIALIALLPLFLIVTIAISIEDGGSPFFVQDRTGHGGKTFKMYKFRTMIKNAPQMHQQLLSQNEMDGPAFKMTNDPRVTRLGKILRKHGIDELPQLVNIIKGDMSIVGPRPLPVYEQDKCDEYQNQRLMVKPGLVCYWQSSPRKNVMPFDEWIELDLRYITERSLMTDLKVIISTVTSGVLENNS</sequence>
<dbReference type="GO" id="GO:0016780">
    <property type="term" value="F:phosphotransferase activity, for other substituted phosphate groups"/>
    <property type="evidence" value="ECO:0007669"/>
    <property type="project" value="TreeGrafter"/>
</dbReference>
<keyword evidence="4" id="KW-0808">Transferase</keyword>
<evidence type="ECO:0000313" key="5">
    <source>
        <dbReference type="Proteomes" id="UP000182584"/>
    </source>
</evidence>
<evidence type="ECO:0000259" key="3">
    <source>
        <dbReference type="Pfam" id="PF02397"/>
    </source>
</evidence>
<dbReference type="InterPro" id="IPR003362">
    <property type="entry name" value="Bact_transf"/>
</dbReference>
<keyword evidence="2" id="KW-0812">Transmembrane</keyword>
<proteinExistence type="inferred from homology"/>
<dbReference type="eggNOG" id="COG2148">
    <property type="taxonomic scope" value="Bacteria"/>
</dbReference>
<evidence type="ECO:0000313" key="4">
    <source>
        <dbReference type="EMBL" id="SER39213.1"/>
    </source>
</evidence>
<comment type="similarity">
    <text evidence="1">Belongs to the bacterial sugar transferase family.</text>
</comment>
<feature type="domain" description="Bacterial sugar transferase" evidence="3">
    <location>
        <begin position="66"/>
        <end position="252"/>
    </location>
</feature>
<keyword evidence="2" id="KW-1133">Transmembrane helix</keyword>